<accession>A0A8T0X785</accession>
<dbReference type="AlphaFoldDB" id="A0A8T0X785"/>
<gene>
    <name evidence="1" type="ORF">PVAP13_1NG499200</name>
</gene>
<sequence length="108" mass="12115">MVKIILTVLDFACNVVLHRISPSQAPAQRKEHVSIYLSLKFAPRGATACREDMTQLVNDRWRYHACTAPDHARGPRDSATARSSIAFQGRIRQASPQSCFLFQNISIC</sequence>
<evidence type="ECO:0000313" key="2">
    <source>
        <dbReference type="Proteomes" id="UP000823388"/>
    </source>
</evidence>
<keyword evidence="2" id="KW-1185">Reference proteome</keyword>
<reference evidence="1" key="1">
    <citation type="submission" date="2020-05" db="EMBL/GenBank/DDBJ databases">
        <title>WGS assembly of Panicum virgatum.</title>
        <authorList>
            <person name="Lovell J.T."/>
            <person name="Jenkins J."/>
            <person name="Shu S."/>
            <person name="Juenger T.E."/>
            <person name="Schmutz J."/>
        </authorList>
    </citation>
    <scope>NUCLEOTIDE SEQUENCE</scope>
    <source>
        <strain evidence="1">AP13</strain>
    </source>
</reference>
<protein>
    <submittedName>
        <fullName evidence="1">Uncharacterized protein</fullName>
    </submittedName>
</protein>
<dbReference type="EMBL" id="CM029038">
    <property type="protein sequence ID" value="KAG2654787.1"/>
    <property type="molecule type" value="Genomic_DNA"/>
</dbReference>
<evidence type="ECO:0000313" key="1">
    <source>
        <dbReference type="EMBL" id="KAG2654787.1"/>
    </source>
</evidence>
<dbReference type="Proteomes" id="UP000823388">
    <property type="component" value="Chromosome 1N"/>
</dbReference>
<comment type="caution">
    <text evidence="1">The sequence shown here is derived from an EMBL/GenBank/DDBJ whole genome shotgun (WGS) entry which is preliminary data.</text>
</comment>
<organism evidence="1 2">
    <name type="scientific">Panicum virgatum</name>
    <name type="common">Blackwell switchgrass</name>
    <dbReference type="NCBI Taxonomy" id="38727"/>
    <lineage>
        <taxon>Eukaryota</taxon>
        <taxon>Viridiplantae</taxon>
        <taxon>Streptophyta</taxon>
        <taxon>Embryophyta</taxon>
        <taxon>Tracheophyta</taxon>
        <taxon>Spermatophyta</taxon>
        <taxon>Magnoliopsida</taxon>
        <taxon>Liliopsida</taxon>
        <taxon>Poales</taxon>
        <taxon>Poaceae</taxon>
        <taxon>PACMAD clade</taxon>
        <taxon>Panicoideae</taxon>
        <taxon>Panicodae</taxon>
        <taxon>Paniceae</taxon>
        <taxon>Panicinae</taxon>
        <taxon>Panicum</taxon>
        <taxon>Panicum sect. Hiantes</taxon>
    </lineage>
</organism>
<proteinExistence type="predicted"/>
<name>A0A8T0X785_PANVG</name>